<dbReference type="AlphaFoldDB" id="A0A0A1ZZN1"/>
<dbReference type="EMBL" id="JNAJ01000002">
    <property type="protein sequence ID" value="KGF93744.1"/>
    <property type="molecule type" value="Genomic_DNA"/>
</dbReference>
<gene>
    <name evidence="1" type="ORF">EU93_0054</name>
</gene>
<name>A0A0A1ZZN1_PROMR</name>
<evidence type="ECO:0000313" key="2">
    <source>
        <dbReference type="Proteomes" id="UP000030491"/>
    </source>
</evidence>
<accession>A0A0A1ZZN1</accession>
<proteinExistence type="predicted"/>
<comment type="caution">
    <text evidence="1">The sequence shown here is derived from an EMBL/GenBank/DDBJ whole genome shotgun (WGS) entry which is preliminary data.</text>
</comment>
<dbReference type="Proteomes" id="UP000030491">
    <property type="component" value="Unassembled WGS sequence"/>
</dbReference>
<reference evidence="2" key="1">
    <citation type="journal article" date="2014" name="Sci. Data">
        <title>Genomes of diverse isolates of the marine cyanobacterium Prochlorococcus.</title>
        <authorList>
            <person name="Biller S."/>
            <person name="Berube P."/>
            <person name="Thompson J."/>
            <person name="Kelly L."/>
            <person name="Roggensack S."/>
            <person name="Awad L."/>
            <person name="Roache-Johnson K."/>
            <person name="Ding H."/>
            <person name="Giovannoni S.J."/>
            <person name="Moore L.R."/>
            <person name="Chisholm S.W."/>
        </authorList>
    </citation>
    <scope>NUCLEOTIDE SEQUENCE [LARGE SCALE GENOMIC DNA]</scope>
</reference>
<sequence length="246" mass="25500">MSAFFLTPEPVEANVCSLENPSSINANGCYKTPDRYVVKILEMGLCTSNPLSGTDFDGSSCTATYTNTNGIEIDVAAGAATLSGGTSTRPASATYPHAYVKMANTFGLKGSYQLNSTTYCSNSDATADSTSGCTAQNFTETLTSFSGSCSNPYDADDAKASETLTEGTMAARLTNSSYVTATACDATHLVGALALTNHVVIEDSTKGLEVKFTVSNSGMTIIPTNNTGNIVGQFGGGPFQAVFSLY</sequence>
<evidence type="ECO:0000313" key="1">
    <source>
        <dbReference type="EMBL" id="KGF93744.1"/>
    </source>
</evidence>
<organism evidence="1 2">
    <name type="scientific">Prochlorococcus marinus str. MIT 9116</name>
    <dbReference type="NCBI Taxonomy" id="167544"/>
    <lineage>
        <taxon>Bacteria</taxon>
        <taxon>Bacillati</taxon>
        <taxon>Cyanobacteriota</taxon>
        <taxon>Cyanophyceae</taxon>
        <taxon>Synechococcales</taxon>
        <taxon>Prochlorococcaceae</taxon>
        <taxon>Prochlorococcus</taxon>
    </lineage>
</organism>
<protein>
    <submittedName>
        <fullName evidence="1">Uncharacterized protein</fullName>
    </submittedName>
</protein>